<dbReference type="EMBL" id="QOHL01000020">
    <property type="protein sequence ID" value="RZB12466.1"/>
    <property type="molecule type" value="Genomic_DNA"/>
</dbReference>
<feature type="transmembrane region" description="Helical" evidence="1">
    <location>
        <begin position="97"/>
        <end position="114"/>
    </location>
</feature>
<keyword evidence="3" id="KW-1185">Reference proteome</keyword>
<proteinExistence type="predicted"/>
<keyword evidence="1" id="KW-1133">Transmembrane helix</keyword>
<keyword evidence="1" id="KW-0472">Membrane</keyword>
<comment type="caution">
    <text evidence="2">The sequence shown here is derived from an EMBL/GenBank/DDBJ whole genome shotgun (WGS) entry which is preliminary data.</text>
</comment>
<evidence type="ECO:0000313" key="2">
    <source>
        <dbReference type="EMBL" id="RZB12466.1"/>
    </source>
</evidence>
<evidence type="ECO:0000256" key="1">
    <source>
        <dbReference type="SAM" id="Phobius"/>
    </source>
</evidence>
<evidence type="ECO:0000313" key="3">
    <source>
        <dbReference type="Proteomes" id="UP000293377"/>
    </source>
</evidence>
<dbReference type="Proteomes" id="UP000293377">
    <property type="component" value="Unassembled WGS sequence"/>
</dbReference>
<dbReference type="RefSeq" id="WP_045170931.1">
    <property type="nucleotide sequence ID" value="NZ_QOHL01000020.1"/>
</dbReference>
<dbReference type="AlphaFoldDB" id="A0A4Q6I707"/>
<accession>A0A4Q6I707</accession>
<organism evidence="2 3">
    <name type="scientific">Ehrlichia minasensis</name>
    <dbReference type="NCBI Taxonomy" id="1242993"/>
    <lineage>
        <taxon>Bacteria</taxon>
        <taxon>Pseudomonadati</taxon>
        <taxon>Pseudomonadota</taxon>
        <taxon>Alphaproteobacteria</taxon>
        <taxon>Rickettsiales</taxon>
        <taxon>Anaplasmataceae</taxon>
        <taxon>Ehrlichia</taxon>
    </lineage>
</organism>
<keyword evidence="1" id="KW-0812">Transmembrane</keyword>
<reference evidence="2 3" key="1">
    <citation type="submission" date="2018-06" db="EMBL/GenBank/DDBJ databases">
        <title>Complete Genome Sequence of Ehrlichia minasensis Isolated From Cattle.</title>
        <authorList>
            <person name="Aguiar D.M."/>
            <person name="Araujo J.P.A.Jr."/>
            <person name="Nakazato L."/>
            <person name="Bard E."/>
            <person name="Cabezas-Cruz A."/>
        </authorList>
    </citation>
    <scope>NUCLEOTIDE SEQUENCE [LARGE SCALE GENOMIC DNA]</scope>
    <source>
        <strain evidence="2 3">B11</strain>
    </source>
</reference>
<dbReference type="OrthoDB" id="7163180at2"/>
<gene>
    <name evidence="2" type="ORF">DRF75_04050</name>
</gene>
<sequence length="143" mass="16918">MESGEKTDTSDKRVDKLKKASDAISKVVQFIIGDSLSIQLKEYKVSFSYIIDNTMDYLRSVNVEEIKIIEKVNQLKNINNTLLDRLFNFWLRRNRQLLYWHMIFLLINVILLIINGDQIVRLSNLILEMFITWKDKVLSLYCV</sequence>
<protein>
    <submittedName>
        <fullName evidence="2">Uncharacterized protein</fullName>
    </submittedName>
</protein>
<name>A0A4Q6I707_9RICK</name>